<sequence length="321" mass="35929">MRPTNHNTNSLQMRKILLILLCFPFAKSFAQEDLDKLIHIDAPKNEKVTATFKSGNLINLKTTETIHRNEMDFRVDHRFGDIAGSAGGGKNFFGLDNSTDIRIGFDYGLFDNLNIGIARAKGATAARQLFEGNVKYRFIEQTVDNSIPVSVAFFGSTTLSAMEASTDKSSAASFENFNDRLSYVTQLIIARKFSSDLSLVVVPSYLHRNYTAFNDQNDVFAIGIGGRAKVSNRIALVADYTLPFRKASNKKYREEVGGQRYYNALGVGLEMDTGGHIFHLNFTNATAIQESQFISETNSSWGKGQFRWGFSIARRFNFNKK</sequence>
<proteinExistence type="predicted"/>
<gene>
    <name evidence="3" type="ORF">NCTC11343_00218</name>
</gene>
<evidence type="ECO:0000313" key="4">
    <source>
        <dbReference type="Proteomes" id="UP000251241"/>
    </source>
</evidence>
<accession>A0A2X2KMP2</accession>
<protein>
    <recommendedName>
        <fullName evidence="2">DUF5777 domain-containing protein</fullName>
    </recommendedName>
</protein>
<dbReference type="AlphaFoldDB" id="A0A2X2KMP2"/>
<keyword evidence="1" id="KW-0732">Signal</keyword>
<name>A0A2X2KMP2_SPHMU</name>
<reference evidence="3 4" key="1">
    <citation type="submission" date="2018-06" db="EMBL/GenBank/DDBJ databases">
        <authorList>
            <consortium name="Pathogen Informatics"/>
            <person name="Doyle S."/>
        </authorList>
    </citation>
    <scope>NUCLEOTIDE SEQUENCE [LARGE SCALE GENOMIC DNA]</scope>
    <source>
        <strain evidence="3 4">NCTC11343</strain>
    </source>
</reference>
<organism evidence="3 4">
    <name type="scientific">Sphingobacterium multivorum</name>
    <dbReference type="NCBI Taxonomy" id="28454"/>
    <lineage>
        <taxon>Bacteria</taxon>
        <taxon>Pseudomonadati</taxon>
        <taxon>Bacteroidota</taxon>
        <taxon>Sphingobacteriia</taxon>
        <taxon>Sphingobacteriales</taxon>
        <taxon>Sphingobacteriaceae</taxon>
        <taxon>Sphingobacterium</taxon>
    </lineage>
</organism>
<dbReference type="Proteomes" id="UP000251241">
    <property type="component" value="Unassembled WGS sequence"/>
</dbReference>
<dbReference type="Pfam" id="PF19089">
    <property type="entry name" value="DUF5777"/>
    <property type="match status" value="1"/>
</dbReference>
<evidence type="ECO:0000259" key="2">
    <source>
        <dbReference type="Pfam" id="PF19089"/>
    </source>
</evidence>
<feature type="signal peptide" evidence="1">
    <location>
        <begin position="1"/>
        <end position="30"/>
    </location>
</feature>
<dbReference type="EMBL" id="UAUU01000002">
    <property type="protein sequence ID" value="SPZ83699.1"/>
    <property type="molecule type" value="Genomic_DNA"/>
</dbReference>
<evidence type="ECO:0000256" key="1">
    <source>
        <dbReference type="SAM" id="SignalP"/>
    </source>
</evidence>
<feature type="domain" description="DUF5777" evidence="2">
    <location>
        <begin position="52"/>
        <end position="316"/>
    </location>
</feature>
<dbReference type="InterPro" id="IPR045916">
    <property type="entry name" value="DUF5777"/>
</dbReference>
<feature type="chain" id="PRO_5016001167" description="DUF5777 domain-containing protein" evidence="1">
    <location>
        <begin position="31"/>
        <end position="321"/>
    </location>
</feature>
<evidence type="ECO:0000313" key="3">
    <source>
        <dbReference type="EMBL" id="SPZ83699.1"/>
    </source>
</evidence>